<dbReference type="RefSeq" id="WP_090445835.1">
    <property type="nucleotide sequence ID" value="NZ_FOHU01000017.1"/>
</dbReference>
<gene>
    <name evidence="1" type="ORF">SAMN05660297_02977</name>
</gene>
<accession>A0A1I0FY33</accession>
<sequence length="113" mass="13431">MTHDKMKAIKMVDELISFYFKIGITDIQIDLQYKEGEIEISLKGHCLHPPREELEMLTEVLNAPRQEELEEYYWELVGESDHYQELTLLGSLVDYAEIDYHKNQLTIKVCRKR</sequence>
<reference evidence="1 2" key="1">
    <citation type="submission" date="2016-10" db="EMBL/GenBank/DDBJ databases">
        <authorList>
            <person name="de Groot N.N."/>
        </authorList>
    </citation>
    <scope>NUCLEOTIDE SEQUENCE [LARGE SCALE GENOMIC DNA]</scope>
    <source>
        <strain evidence="1 2">DSM 18979</strain>
    </source>
</reference>
<name>A0A1I0FY33_9FIRM</name>
<evidence type="ECO:0000313" key="2">
    <source>
        <dbReference type="Proteomes" id="UP000199568"/>
    </source>
</evidence>
<proteinExistence type="predicted"/>
<dbReference type="STRING" id="426128.SAMN05660297_02977"/>
<keyword evidence="2" id="KW-1185">Reference proteome</keyword>
<organism evidence="1 2">
    <name type="scientific">Natronincola peptidivorans</name>
    <dbReference type="NCBI Taxonomy" id="426128"/>
    <lineage>
        <taxon>Bacteria</taxon>
        <taxon>Bacillati</taxon>
        <taxon>Bacillota</taxon>
        <taxon>Clostridia</taxon>
        <taxon>Peptostreptococcales</taxon>
        <taxon>Natronincolaceae</taxon>
        <taxon>Natronincola</taxon>
    </lineage>
</organism>
<dbReference type="EMBL" id="FOHU01000017">
    <property type="protein sequence ID" value="SET63293.1"/>
    <property type="molecule type" value="Genomic_DNA"/>
</dbReference>
<dbReference type="OrthoDB" id="9794280at2"/>
<evidence type="ECO:0000313" key="1">
    <source>
        <dbReference type="EMBL" id="SET63293.1"/>
    </source>
</evidence>
<protein>
    <submittedName>
        <fullName evidence="1">Uncharacterized protein</fullName>
    </submittedName>
</protein>
<dbReference type="AlphaFoldDB" id="A0A1I0FY33"/>
<dbReference type="Proteomes" id="UP000199568">
    <property type="component" value="Unassembled WGS sequence"/>
</dbReference>